<gene>
    <name evidence="1" type="ORF">DXX99_05750</name>
</gene>
<protein>
    <recommendedName>
        <fullName evidence="3">Type 4 fimbrial biogenesis protein PilX N-terminal domain-containing protein</fullName>
    </recommendedName>
</protein>
<evidence type="ECO:0000313" key="2">
    <source>
        <dbReference type="Proteomes" id="UP000256329"/>
    </source>
</evidence>
<keyword evidence="2" id="KW-1185">Reference proteome</keyword>
<sequence>MRGWRDERGQALALVLILSTVLFIAGTAAVAAALQQNRLVTLEEAREKAYYIAEAGVEKVLTQFRQSNKPYPLALPASGPYYQNTPFGGGKIEKVEVEIKKEKRDPNDPKSAEGIFAYITSTGVYPENPRPGQAQARRTVKAKVELLPDPFLSYGGPGVKSDRSVAMKGVITVTRGSFLARQGDISVSGGIQDFTGGIYAGGNVVLSAGLTAGSGEIKAGKDVDLTGLTRLGSLCTWKGDIYAGGKVKLPYWSSWLGLIDPQRIHENCQSIPGFPLPSFPKVGKGTVWYSQVEQEARSRGYYFNSALDWFKDPQKGIKWDYSVIEAPDPLTGGAVVTVWVNGAELDLTDPNHNSFLAVVNGPLDFNQAFKAAYDAWKQDVINSYQSKYKGKATVTFVEFLGQPLAVLQVKSSQPATIVADSITLDCGIFNLFGVKVDTHAVKNDFGLFAVNGDIKYTSDVALGGRLSALATGSFTFKCTGIDTTDLDWVAAGGPVTIEGIINVNYARASIPPATPMGGYRLDSWEVE</sequence>
<dbReference type="OrthoDB" id="1724823at2"/>
<proteinExistence type="predicted"/>
<comment type="caution">
    <text evidence="1">The sequence shown here is derived from an EMBL/GenBank/DDBJ whole genome shotgun (WGS) entry which is preliminary data.</text>
</comment>
<organism evidence="1 2">
    <name type="scientific">Ammonifex thiophilus</name>
    <dbReference type="NCBI Taxonomy" id="444093"/>
    <lineage>
        <taxon>Bacteria</taxon>
        <taxon>Bacillati</taxon>
        <taxon>Bacillota</taxon>
        <taxon>Clostridia</taxon>
        <taxon>Thermoanaerobacterales</taxon>
        <taxon>Thermoanaerobacteraceae</taxon>
        <taxon>Ammonifex</taxon>
    </lineage>
</organism>
<dbReference type="Proteomes" id="UP000256329">
    <property type="component" value="Unassembled WGS sequence"/>
</dbReference>
<dbReference type="EMBL" id="QSLN01000006">
    <property type="protein sequence ID" value="RDV83220.1"/>
    <property type="molecule type" value="Genomic_DNA"/>
</dbReference>
<accession>A0A3D8P5G5</accession>
<name>A0A3D8P5G5_9THEO</name>
<dbReference type="AlphaFoldDB" id="A0A3D8P5G5"/>
<evidence type="ECO:0008006" key="3">
    <source>
        <dbReference type="Google" id="ProtNLM"/>
    </source>
</evidence>
<evidence type="ECO:0000313" key="1">
    <source>
        <dbReference type="EMBL" id="RDV83220.1"/>
    </source>
</evidence>
<reference evidence="1 2" key="1">
    <citation type="submission" date="2018-08" db="EMBL/GenBank/DDBJ databases">
        <title>Form III RuBisCO-mediated autotrophy in Thermodesulfobium bacteria.</title>
        <authorList>
            <person name="Toshchakov S.V."/>
            <person name="Kublanov I.V."/>
            <person name="Frolov E."/>
            <person name="Bonch-Osmolovskaya E.A."/>
            <person name="Tourova T.P."/>
            <person name="Chernych N.A."/>
            <person name="Lebedinsky A.V."/>
        </authorList>
    </citation>
    <scope>NUCLEOTIDE SEQUENCE [LARGE SCALE GENOMIC DNA]</scope>
    <source>
        <strain evidence="1 2">SR</strain>
    </source>
</reference>
<dbReference type="RefSeq" id="WP_115792549.1">
    <property type="nucleotide sequence ID" value="NZ_QSLN01000006.1"/>
</dbReference>